<keyword evidence="7 11" id="KW-0067">ATP-binding</keyword>
<dbReference type="Gene3D" id="3.40.50.300">
    <property type="entry name" value="P-loop containing nucleotide triphosphate hydrolases"/>
    <property type="match status" value="3"/>
</dbReference>
<keyword evidence="5 11" id="KW-0347">Helicase</keyword>
<dbReference type="InterPro" id="IPR041851">
    <property type="entry name" value="RecD_N_sf"/>
</dbReference>
<gene>
    <name evidence="11 14" type="primary">recD</name>
    <name evidence="14" type="ORF">CWC19_15645</name>
</gene>
<organism evidence="14 15">
    <name type="scientific">Pseudoalteromonas aurantia</name>
    <dbReference type="NCBI Taxonomy" id="43654"/>
    <lineage>
        <taxon>Bacteria</taxon>
        <taxon>Pseudomonadati</taxon>
        <taxon>Pseudomonadota</taxon>
        <taxon>Gammaproteobacteria</taxon>
        <taxon>Alteromonadales</taxon>
        <taxon>Pseudoalteromonadaceae</taxon>
        <taxon>Pseudoalteromonas</taxon>
    </lineage>
</organism>
<dbReference type="GO" id="GO:0009338">
    <property type="term" value="C:exodeoxyribonuclease V complex"/>
    <property type="evidence" value="ECO:0007669"/>
    <property type="project" value="InterPro"/>
</dbReference>
<dbReference type="InterPro" id="IPR027785">
    <property type="entry name" value="UvrD-like_helicase_C"/>
</dbReference>
<keyword evidence="6 11" id="KW-0269">Exonuclease</keyword>
<dbReference type="Pfam" id="PF13538">
    <property type="entry name" value="UvrD_C_2"/>
    <property type="match status" value="1"/>
</dbReference>
<feature type="binding site" evidence="11">
    <location>
        <begin position="196"/>
        <end position="203"/>
    </location>
    <ligand>
        <name>ATP</name>
        <dbReference type="ChEBI" id="CHEBI:30616"/>
    </ligand>
</feature>
<dbReference type="GO" id="GO:0008854">
    <property type="term" value="F:exodeoxyribonuclease V activity"/>
    <property type="evidence" value="ECO:0007669"/>
    <property type="project" value="InterPro"/>
</dbReference>
<dbReference type="GO" id="GO:0043139">
    <property type="term" value="F:5'-3' DNA helicase activity"/>
    <property type="evidence" value="ECO:0007669"/>
    <property type="project" value="UniProtKB-UniRule"/>
</dbReference>
<feature type="domain" description="RecBCD enzyme subunit RecD N-terminal" evidence="13">
    <location>
        <begin position="29"/>
        <end position="128"/>
    </location>
</feature>
<sequence length="637" mass="71034">MSQLDLFAEEGAPASTIDHGKYLTYLLAQGRLRHSDIALAKLLNNQKLDDCFYVILLLLKSEQNQHSCLAYSDIDWDNPFSLMVELVEEGLPITPWQSPSGKKIWQRLDSHHAVGAGKPLQLFTQKLYLSRLATYEVTLAERFKKMQAQNIKVDLSRLQSLLTEYFGEFDNSNRDIDWQKVACAIAALKGFCVLTGGPGTGKTTTVTKLLAILQSLYKQAPLTIKLVAPTGKAAARLSESILGAKAKLNLGPDIDDLIPEHAQTIHRLLGVIPHSNRYRFNQQNQLHLDVLIVDEASMVDLSLLAKLVTALPDHARLILLGDKDQLTSVDTGSVLSDLCQGLTLGEQPPYSKNLVSQLNQLCFAGNPYLHATKSEFYLADSVAFLQKSHRFDSKSGIGQLAFSVNNNSRAQLSHTLEQGYKDLALYDLTTEQYTALIIRSANHYAEYLKLMHEKADPVAIHHAFGQYQLLAAVREGPYGVTTLNKRIEQQLFSKGLIMPSGRYYAGLPIMITQNDYQLKLFNGDIGILLPDETQQLKAVFIDEQGAQRAFYPARLPSHESVYVMTIHKSQGSEFSHTAMILPPRQRAVRGVNRQLVYTGITRAKHQFELVAQPQVLYMAMAKSVSRCSGLRDRLTLG</sequence>
<protein>
    <recommendedName>
        <fullName evidence="11">RecBCD enzyme subunit RecD</fullName>
        <ecNumber evidence="11">5.6.2.3</ecNumber>
    </recommendedName>
    <alternativeName>
        <fullName evidence="11">DNA 5'-3' helicase subunit RecD</fullName>
    </alternativeName>
    <alternativeName>
        <fullName evidence="11">Exonuclease V subunit RecD</fullName>
        <shortName evidence="11">ExoV subunit RecD</shortName>
    </alternativeName>
    <alternativeName>
        <fullName evidence="11">Helicase/nuclease RecBCD subunit RecD</fullName>
    </alternativeName>
</protein>
<reference evidence="15" key="2">
    <citation type="submission" date="2019-06" db="EMBL/GenBank/DDBJ databases">
        <title>Co-occurence of chitin degradation, pigmentation and bioactivity in marine Pseudoalteromonas.</title>
        <authorList>
            <person name="Sonnenschein E.C."/>
            <person name="Bech P.K."/>
        </authorList>
    </citation>
    <scope>NUCLEOTIDE SEQUENCE [LARGE SCALE GENOMIC DNA]</scope>
    <source>
        <strain evidence="15">S3790</strain>
    </source>
</reference>
<comment type="caution">
    <text evidence="14">The sequence shown here is derived from an EMBL/GenBank/DDBJ whole genome shotgun (WGS) entry which is preliminary data.</text>
</comment>
<dbReference type="GO" id="GO:0016887">
    <property type="term" value="F:ATP hydrolysis activity"/>
    <property type="evidence" value="ECO:0007669"/>
    <property type="project" value="RHEA"/>
</dbReference>
<dbReference type="EC" id="5.6.2.3" evidence="11"/>
<evidence type="ECO:0000256" key="7">
    <source>
        <dbReference type="ARBA" id="ARBA00022840"/>
    </source>
</evidence>
<evidence type="ECO:0000256" key="5">
    <source>
        <dbReference type="ARBA" id="ARBA00022806"/>
    </source>
</evidence>
<evidence type="ECO:0000256" key="9">
    <source>
        <dbReference type="ARBA" id="ARBA00023204"/>
    </source>
</evidence>
<evidence type="ECO:0000256" key="10">
    <source>
        <dbReference type="ARBA" id="ARBA00023235"/>
    </source>
</evidence>
<keyword evidence="2 11" id="KW-0547">Nucleotide-binding</keyword>
<evidence type="ECO:0000256" key="1">
    <source>
        <dbReference type="ARBA" id="ARBA00022722"/>
    </source>
</evidence>
<evidence type="ECO:0000256" key="4">
    <source>
        <dbReference type="ARBA" id="ARBA00022801"/>
    </source>
</evidence>
<keyword evidence="1 11" id="KW-0540">Nuclease</keyword>
<dbReference type="PANTHER" id="PTHR43788">
    <property type="entry name" value="DNA2/NAM7 HELICASE FAMILY MEMBER"/>
    <property type="match status" value="1"/>
</dbReference>
<dbReference type="Pfam" id="PF21185">
    <property type="entry name" value="RecD_N"/>
    <property type="match status" value="1"/>
</dbReference>
<reference evidence="14 15" key="1">
    <citation type="submission" date="2018-01" db="EMBL/GenBank/DDBJ databases">
        <authorList>
            <person name="Paulsen S."/>
            <person name="Gram L.K."/>
        </authorList>
    </citation>
    <scope>NUCLEOTIDE SEQUENCE [LARGE SCALE GENOMIC DNA]</scope>
    <source>
        <strain evidence="14 15">S3790</strain>
    </source>
</reference>
<evidence type="ECO:0000256" key="8">
    <source>
        <dbReference type="ARBA" id="ARBA00023125"/>
    </source>
</evidence>
<evidence type="ECO:0000313" key="14">
    <source>
        <dbReference type="EMBL" id="TMO66660.1"/>
    </source>
</evidence>
<dbReference type="GO" id="GO:0000724">
    <property type="term" value="P:double-strand break repair via homologous recombination"/>
    <property type="evidence" value="ECO:0007669"/>
    <property type="project" value="UniProtKB-UniRule"/>
</dbReference>
<dbReference type="Gene3D" id="1.10.10.1020">
    <property type="entry name" value="RecBCD complex, subunit RecD, N-terminal domain"/>
    <property type="match status" value="1"/>
</dbReference>
<dbReference type="GO" id="GO:0017116">
    <property type="term" value="F:single-stranded DNA helicase activity"/>
    <property type="evidence" value="ECO:0007669"/>
    <property type="project" value="TreeGrafter"/>
</dbReference>
<evidence type="ECO:0000256" key="11">
    <source>
        <dbReference type="HAMAP-Rule" id="MF_01487"/>
    </source>
</evidence>
<dbReference type="OrthoDB" id="9803432at2"/>
<dbReference type="HAMAP" id="MF_01487">
    <property type="entry name" value="RecD"/>
    <property type="match status" value="1"/>
</dbReference>
<dbReference type="Proteomes" id="UP000307217">
    <property type="component" value="Unassembled WGS sequence"/>
</dbReference>
<name>A0A5S3V5X5_9GAMM</name>
<dbReference type="EMBL" id="PNBX01000072">
    <property type="protein sequence ID" value="TMO66660.1"/>
    <property type="molecule type" value="Genomic_DNA"/>
</dbReference>
<dbReference type="SUPFAM" id="SSF52540">
    <property type="entry name" value="P-loop containing nucleoside triphosphate hydrolases"/>
    <property type="match status" value="2"/>
</dbReference>
<dbReference type="PANTHER" id="PTHR43788:SF6">
    <property type="entry name" value="DNA HELICASE B"/>
    <property type="match status" value="1"/>
</dbReference>
<keyword evidence="3 11" id="KW-0227">DNA damage</keyword>
<keyword evidence="8 11" id="KW-0238">DNA-binding</keyword>
<dbReference type="InterPro" id="IPR027417">
    <property type="entry name" value="P-loop_NTPase"/>
</dbReference>
<evidence type="ECO:0000313" key="15">
    <source>
        <dbReference type="Proteomes" id="UP000307217"/>
    </source>
</evidence>
<dbReference type="GO" id="GO:0003677">
    <property type="term" value="F:DNA binding"/>
    <property type="evidence" value="ECO:0007669"/>
    <property type="project" value="UniProtKB-UniRule"/>
</dbReference>
<keyword evidence="4 11" id="KW-0378">Hydrolase</keyword>
<evidence type="ECO:0000256" key="6">
    <source>
        <dbReference type="ARBA" id="ARBA00022839"/>
    </source>
</evidence>
<dbReference type="Pfam" id="PF13245">
    <property type="entry name" value="AAA_19"/>
    <property type="match status" value="1"/>
</dbReference>
<dbReference type="NCBIfam" id="TIGR01447">
    <property type="entry name" value="recD"/>
    <property type="match status" value="1"/>
</dbReference>
<comment type="function">
    <text evidence="11">A helicase/nuclease that prepares dsDNA breaks (DSB) for recombinational DNA repair. Binds to DSBs and unwinds DNA via a highly rapid and processive ATP-dependent bidirectional helicase activity. Unwinds dsDNA until it encounters a Chi (crossover hotspot instigator) sequence from the 3' direction. Cuts ssDNA a few nucleotides 3' to the Chi site. The properties and activities of the enzyme are changed at Chi. The Chi-altered holoenzyme produces a long 3'-ssDNA overhang and facilitates RecA-binding to the ssDNA for homologous DNA recombination and repair. Holoenzyme degrades any linearized DNA that is unable to undergo homologous recombination. In the holoenzyme this subunit has ssDNA-dependent ATPase and 5'-3' helicase activity. When added to pre-assembled RecBC greatly stimulates nuclease activity and augments holoenzyme processivity. Negatively regulates the RecA-loading ability of RecBCD.</text>
</comment>
<dbReference type="CDD" id="cd18809">
    <property type="entry name" value="SF1_C_RecD"/>
    <property type="match status" value="1"/>
</dbReference>
<comment type="similarity">
    <text evidence="11">Belongs to the RecD family.</text>
</comment>
<dbReference type="GO" id="GO:0005524">
    <property type="term" value="F:ATP binding"/>
    <property type="evidence" value="ECO:0007669"/>
    <property type="project" value="UniProtKB-UniRule"/>
</dbReference>
<evidence type="ECO:0000256" key="3">
    <source>
        <dbReference type="ARBA" id="ARBA00022763"/>
    </source>
</evidence>
<comment type="catalytic activity">
    <reaction evidence="11">
        <text>ATP + H2O = ADP + phosphate + H(+)</text>
        <dbReference type="Rhea" id="RHEA:13065"/>
        <dbReference type="ChEBI" id="CHEBI:15377"/>
        <dbReference type="ChEBI" id="CHEBI:15378"/>
        <dbReference type="ChEBI" id="CHEBI:30616"/>
        <dbReference type="ChEBI" id="CHEBI:43474"/>
        <dbReference type="ChEBI" id="CHEBI:456216"/>
        <dbReference type="EC" id="5.6.2.3"/>
    </reaction>
</comment>
<evidence type="ECO:0000256" key="2">
    <source>
        <dbReference type="ARBA" id="ARBA00022741"/>
    </source>
</evidence>
<keyword evidence="10 11" id="KW-0413">Isomerase</keyword>
<dbReference type="AlphaFoldDB" id="A0A5S3V5X5"/>
<dbReference type="RefSeq" id="WP_138592724.1">
    <property type="nucleotide sequence ID" value="NZ_PNBX01000072.1"/>
</dbReference>
<accession>A0A5S3V5X5</accession>
<feature type="domain" description="UvrD-like helicase C-terminal" evidence="12">
    <location>
        <begin position="561"/>
        <end position="606"/>
    </location>
</feature>
<dbReference type="InterPro" id="IPR050534">
    <property type="entry name" value="Coronavir_polyprotein_1ab"/>
</dbReference>
<evidence type="ECO:0000259" key="13">
    <source>
        <dbReference type="Pfam" id="PF21185"/>
    </source>
</evidence>
<dbReference type="InterPro" id="IPR049550">
    <property type="entry name" value="RecD_N"/>
</dbReference>
<comment type="subunit">
    <text evidence="11">Heterotrimer of RecB, RecC and RecD. All subunits contribute to DNA-binding.</text>
</comment>
<dbReference type="CDD" id="cd17933">
    <property type="entry name" value="DEXSc_RecD-like"/>
    <property type="match status" value="1"/>
</dbReference>
<keyword evidence="9 11" id="KW-0234">DNA repair</keyword>
<proteinExistence type="inferred from homology"/>
<comment type="miscellaneous">
    <text evidence="11">In the RecBCD complex, RecB has a slow 3'-5' helicase, an exonuclease activity and loads RecA onto ssDNA, RecD has a fast 5'-3' helicase activity, while RecC stimulates the ATPase and processivity of the RecB helicase and contributes to recognition of the Chi site.</text>
</comment>
<evidence type="ECO:0000259" key="12">
    <source>
        <dbReference type="Pfam" id="PF13538"/>
    </source>
</evidence>
<dbReference type="InterPro" id="IPR006344">
    <property type="entry name" value="RecD"/>
</dbReference>